<feature type="region of interest" description="Disordered" evidence="2">
    <location>
        <begin position="395"/>
        <end position="420"/>
    </location>
</feature>
<dbReference type="PANTHER" id="PTHR22538">
    <property type="entry name" value="CILIA- AND FLAGELLA-ASSOCIATED PROTEIN 74"/>
    <property type="match status" value="1"/>
</dbReference>
<dbReference type="InterPro" id="IPR013783">
    <property type="entry name" value="Ig-like_fold"/>
</dbReference>
<feature type="region of interest" description="Disordered" evidence="2">
    <location>
        <begin position="355"/>
        <end position="379"/>
    </location>
</feature>
<feature type="compositionally biased region" description="Basic residues" evidence="2">
    <location>
        <begin position="137"/>
        <end position="152"/>
    </location>
</feature>
<feature type="compositionally biased region" description="Basic residues" evidence="2">
    <location>
        <begin position="118"/>
        <end position="129"/>
    </location>
</feature>
<feature type="compositionally biased region" description="Low complexity" evidence="2">
    <location>
        <begin position="36"/>
        <end position="53"/>
    </location>
</feature>
<feature type="region of interest" description="Disordered" evidence="2">
    <location>
        <begin position="1"/>
        <end position="104"/>
    </location>
</feature>
<dbReference type="Pfam" id="PF24778">
    <property type="entry name" value="Ig-CFAP74_3rd"/>
    <property type="match status" value="1"/>
</dbReference>
<proteinExistence type="predicted"/>
<feature type="compositionally biased region" description="Basic residues" evidence="2">
    <location>
        <begin position="160"/>
        <end position="177"/>
    </location>
</feature>
<feature type="compositionally biased region" description="Basic residues" evidence="2">
    <location>
        <begin position="85"/>
        <end position="96"/>
    </location>
</feature>
<feature type="compositionally biased region" description="Acidic residues" evidence="2">
    <location>
        <begin position="1770"/>
        <end position="1781"/>
    </location>
</feature>
<feature type="compositionally biased region" description="Basic residues" evidence="2">
    <location>
        <begin position="11"/>
        <end position="35"/>
    </location>
</feature>
<evidence type="ECO:0000256" key="1">
    <source>
        <dbReference type="SAM" id="Coils"/>
    </source>
</evidence>
<dbReference type="Pfam" id="PF24798">
    <property type="entry name" value="Ig-CFAP74_4th"/>
    <property type="match status" value="1"/>
</dbReference>
<accession>A0A7S0CSM3</accession>
<evidence type="ECO:0000313" key="5">
    <source>
        <dbReference type="EMBL" id="CAD8432235.1"/>
    </source>
</evidence>
<reference evidence="5" key="1">
    <citation type="submission" date="2021-01" db="EMBL/GenBank/DDBJ databases">
        <authorList>
            <person name="Corre E."/>
            <person name="Pelletier E."/>
            <person name="Niang G."/>
            <person name="Scheremetjew M."/>
            <person name="Finn R."/>
            <person name="Kale V."/>
            <person name="Holt S."/>
            <person name="Cochrane G."/>
            <person name="Meng A."/>
            <person name="Brown T."/>
            <person name="Cohen L."/>
        </authorList>
    </citation>
    <scope>NUCLEOTIDE SEQUENCE</scope>
    <source>
        <strain evidence="5">CCAC1681</strain>
    </source>
</reference>
<keyword evidence="1" id="KW-0175">Coiled coil</keyword>
<feature type="compositionally biased region" description="Acidic residues" evidence="2">
    <location>
        <begin position="1366"/>
        <end position="1375"/>
    </location>
</feature>
<evidence type="ECO:0000259" key="3">
    <source>
        <dbReference type="Pfam" id="PF24778"/>
    </source>
</evidence>
<feature type="compositionally biased region" description="Basic and acidic residues" evidence="2">
    <location>
        <begin position="1575"/>
        <end position="1593"/>
    </location>
</feature>
<organism evidence="5">
    <name type="scientific">Micromonas pusilla</name>
    <name type="common">Picoplanktonic green alga</name>
    <name type="synonym">Chromulina pusilla</name>
    <dbReference type="NCBI Taxonomy" id="38833"/>
    <lineage>
        <taxon>Eukaryota</taxon>
        <taxon>Viridiplantae</taxon>
        <taxon>Chlorophyta</taxon>
        <taxon>Mamiellophyceae</taxon>
        <taxon>Mamiellales</taxon>
        <taxon>Mamiellaceae</taxon>
        <taxon>Micromonas</taxon>
    </lineage>
</organism>
<name>A0A7S0CSM3_MICPS</name>
<feature type="domain" description="CFAP74 fourth Ig-like" evidence="4">
    <location>
        <begin position="915"/>
        <end position="1017"/>
    </location>
</feature>
<evidence type="ECO:0008006" key="6">
    <source>
        <dbReference type="Google" id="ProtNLM"/>
    </source>
</evidence>
<feature type="compositionally biased region" description="Basic and acidic residues" evidence="2">
    <location>
        <begin position="370"/>
        <end position="379"/>
    </location>
</feature>
<feature type="region of interest" description="Disordered" evidence="2">
    <location>
        <begin position="118"/>
        <end position="179"/>
    </location>
</feature>
<dbReference type="Gene3D" id="2.60.40.10">
    <property type="entry name" value="Immunoglobulins"/>
    <property type="match status" value="6"/>
</dbReference>
<gene>
    <name evidence="5" type="ORF">MSP1401_LOCUS1896</name>
</gene>
<dbReference type="InterPro" id="IPR056307">
    <property type="entry name" value="Ig-CFAP74_3rd"/>
</dbReference>
<protein>
    <recommendedName>
        <fullName evidence="6">Flagellar associated protein</fullName>
    </recommendedName>
</protein>
<feature type="coiled-coil region" evidence="1">
    <location>
        <begin position="301"/>
        <end position="342"/>
    </location>
</feature>
<evidence type="ECO:0000259" key="4">
    <source>
        <dbReference type="Pfam" id="PF24798"/>
    </source>
</evidence>
<feature type="region of interest" description="Disordered" evidence="2">
    <location>
        <begin position="1570"/>
        <end position="1596"/>
    </location>
</feature>
<feature type="region of interest" description="Disordered" evidence="2">
    <location>
        <begin position="1360"/>
        <end position="1380"/>
    </location>
</feature>
<feature type="region of interest" description="Disordered" evidence="2">
    <location>
        <begin position="1758"/>
        <end position="1781"/>
    </location>
</feature>
<evidence type="ECO:0000256" key="2">
    <source>
        <dbReference type="SAM" id="MobiDB-lite"/>
    </source>
</evidence>
<sequence>MKRRTSSDSRRKSRKARKKRGRVEKTSTRRLRRQRPATTTTTTSGPSTAARPTRLLLEHLPVSHETARSSPKRRRGLLLRDGRTARTRTKRKKPRWRLSASASPTFCRAKSGNWRVSSRRCSARGRRCTKPTATRLSSRRSLRDRRRPRTTPRRTEGVARARRRRPPRRRRARRRASSRLTVSLWKKKRRDWRCAARSGRRTPSRRAARERLREKLALIQATVADAERFEKTKHEDDVRRLLELKRSTDAVFSSVSRAVAVKKAARDRKARRRAEEAAELLARGENPHLTFRRRDAQAKAARDARRTRDAHESRLAEIKQRLAREERELDRRERAAEKVKRTELYFKEGLGAKAQQRRDAARVSGVAPKNAHDAKVLRHPDAAPLESLLTTREMALREKYPRDPKIEDSSPGRGEKRRGRDLVGVASLSAEYEPAWNAPAVATGATEELLARGQKRDVGEDDASSVARSEPFRLEAASSSDGVDAAALDAAEAAERRARAKKVADIENKRLLAVAARRAADPTRLYRKQVTCGRVFEGDAFAPSPRVVYFDDFVVGKKYTRKVTLTNVSYAASTFRVLPFEDHAHATVLDVSYEHPGKMSAGMSHVIYVTFAPTALVPLDAYLPLSTTTGVTFVPIECRPRVADVRVVANELDFGEVVVGESVALVAELRNEGAAATPFVLRSSLLDGDEKETKENERKQVFSARVRGAGRVRDDGSTVSAAEGVVPGYGSVFLDVTFAPGDPRLNEGRCFVELGDVSSYRETSDVSEKKSSSEKSQRLVLYFRGVGAPPPVHLGGRDVCDFETVAVGCAYRQVLEVRNRGRVAARVSVTPPATLVGALDILPDACFVQPGSFSRFSLKFKPDETLFSRFSENESPSGRALEVAIEETCVLRIRGRDAPVPFTIKARVTRSDVSFDPPFLDFGDVPLGERGVLQLRVTNEGAIAQKFGVCGPERREMDESEGDVEICPSRFGEMLGFETVSLDVGFAPKVVGEKVFCLTMKSLLGAREFKIPCKGWGTNPLLEFENGGNVLTLPPTAPREASSGSVNLLNPSPTLERTFEIVLGKETTRRGLRVAPHVATLAPGERKRVRFEFCPPEVEGPRVSGETDDASETGETKEEDSPDSAGRGETETEEDSPNDARPESFRVAMFVKNTRSLRLAAMGGETPAHMLEAPSEIPAAAEEKVSTQHIEVRTATHAPAIRVLNLPEYRRDAESDAGSGDASAIAANLAADAADASPTSPTSSQPSALFDHLERAFLLDFGAVAVGTGKTLHVEVRNDSQTRVTASPTQLDHEGVFAALAAFRPLEPNSTTRIPIEFRPRRAQVAHEDIFVLRTPVGNARVVLKGEGVDLRATIEGKQKNSGFDEKDDDDETSDDESRTFARIPIDCGDCVFGASCTTTATIKNPTRAPFIWRASFAERSVVAPTAGGTNRNPFVVSPAGGVLPPGGEAEVAVTFSPHGGASMGPNLKPNGLPCSECRAILEVATTSQGAGAEGGSAAYGQTVARRVVGRCWALGPYVLASPSETEDFESIDSFGPGPGPVDRGGSFEQYRSRAAVTLAADGRPALADAMRTPRPRETASEVSREDPPKGDASEDAENVFVGKTFVVSATASEPARFGGAPVFVRVALGSAVGPEGGKDVTYAIGAPEPTTYPPCEGESQTLCVSRGGWSVSNDDAANGAASGTVAADERVFATFSFAPPAEAPRPGDPAFFGAEEWVEAECLVSLKGGEPAFPAKEGGGDLEVTVKLRCRLLPPLPETFAEKEREETAEPSEENDQETH</sequence>
<dbReference type="PANTHER" id="PTHR22538:SF0">
    <property type="entry name" value="CILIA- AND FLAGELLA-ASSOCIATED PROTEIN 74"/>
    <property type="match status" value="1"/>
</dbReference>
<dbReference type="Pfam" id="PF24771">
    <property type="entry name" value="Ig_CFAP74_1st"/>
    <property type="match status" value="1"/>
</dbReference>
<feature type="compositionally biased region" description="Basic and acidic residues" evidence="2">
    <location>
        <begin position="1"/>
        <end position="10"/>
    </location>
</feature>
<dbReference type="InterPro" id="IPR056310">
    <property type="entry name" value="Ig-CFAP74_4th"/>
</dbReference>
<feature type="region of interest" description="Disordered" evidence="2">
    <location>
        <begin position="1092"/>
        <end position="1144"/>
    </location>
</feature>
<feature type="domain" description="CFAP74 third Ig-like" evidence="3">
    <location>
        <begin position="798"/>
        <end position="909"/>
    </location>
</feature>
<feature type="compositionally biased region" description="Acidic residues" evidence="2">
    <location>
        <begin position="1106"/>
        <end position="1122"/>
    </location>
</feature>
<dbReference type="EMBL" id="HBEN01002316">
    <property type="protein sequence ID" value="CAD8432235.1"/>
    <property type="molecule type" value="Transcribed_RNA"/>
</dbReference>